<dbReference type="InterPro" id="IPR029787">
    <property type="entry name" value="Nucleotide_cyclase"/>
</dbReference>
<keyword evidence="2" id="KW-0472">Membrane</keyword>
<dbReference type="RefSeq" id="WP_136694123.1">
    <property type="nucleotide sequence ID" value="NZ_SSHH01000003.1"/>
</dbReference>
<dbReference type="InterPro" id="IPR011623">
    <property type="entry name" value="7TMR_DISM_rcpt_extracell_dom1"/>
</dbReference>
<dbReference type="SMART" id="SM00267">
    <property type="entry name" value="GGDEF"/>
    <property type="match status" value="1"/>
</dbReference>
<evidence type="ECO:0000313" key="4">
    <source>
        <dbReference type="EMBL" id="TIX49646.1"/>
    </source>
</evidence>
<dbReference type="Proteomes" id="UP000309389">
    <property type="component" value="Unassembled WGS sequence"/>
</dbReference>
<feature type="transmembrane region" description="Helical" evidence="2">
    <location>
        <begin position="236"/>
        <end position="256"/>
    </location>
</feature>
<proteinExistence type="predicted"/>
<dbReference type="GO" id="GO:0043709">
    <property type="term" value="P:cell adhesion involved in single-species biofilm formation"/>
    <property type="evidence" value="ECO:0007669"/>
    <property type="project" value="TreeGrafter"/>
</dbReference>
<protein>
    <recommendedName>
        <fullName evidence="1">diguanylate cyclase</fullName>
        <ecNumber evidence="1">2.7.7.65</ecNumber>
    </recommendedName>
</protein>
<dbReference type="PROSITE" id="PS50887">
    <property type="entry name" value="GGDEF"/>
    <property type="match status" value="1"/>
</dbReference>
<feature type="transmembrane region" description="Helical" evidence="2">
    <location>
        <begin position="324"/>
        <end position="339"/>
    </location>
</feature>
<dbReference type="InterPro" id="IPR043128">
    <property type="entry name" value="Rev_trsase/Diguanyl_cyclase"/>
</dbReference>
<evidence type="ECO:0000256" key="1">
    <source>
        <dbReference type="ARBA" id="ARBA00012528"/>
    </source>
</evidence>
<keyword evidence="2" id="KW-0812">Transmembrane</keyword>
<dbReference type="EMBL" id="SSHH01000003">
    <property type="protein sequence ID" value="TIX49646.1"/>
    <property type="molecule type" value="Genomic_DNA"/>
</dbReference>
<feature type="transmembrane region" description="Helical" evidence="2">
    <location>
        <begin position="172"/>
        <end position="194"/>
    </location>
</feature>
<dbReference type="Gene3D" id="3.30.70.270">
    <property type="match status" value="1"/>
</dbReference>
<dbReference type="AlphaFoldDB" id="A0A4T3EYG8"/>
<dbReference type="SUPFAM" id="SSF55073">
    <property type="entry name" value="Nucleotide cyclase"/>
    <property type="match status" value="1"/>
</dbReference>
<name>A0A4T3EYG8_9SPHN</name>
<keyword evidence="5" id="KW-1185">Reference proteome</keyword>
<accession>A0A4T3EYG8</accession>
<dbReference type="InterPro" id="IPR050469">
    <property type="entry name" value="Diguanylate_Cyclase"/>
</dbReference>
<dbReference type="Pfam" id="PF07695">
    <property type="entry name" value="7TMR-DISM_7TM"/>
    <property type="match status" value="1"/>
</dbReference>
<feature type="transmembrane region" description="Helical" evidence="2">
    <location>
        <begin position="297"/>
        <end position="317"/>
    </location>
</feature>
<dbReference type="PANTHER" id="PTHR45138">
    <property type="entry name" value="REGULATORY COMPONENTS OF SENSORY TRANSDUCTION SYSTEM"/>
    <property type="match status" value="1"/>
</dbReference>
<gene>
    <name evidence="4" type="ORF">E5222_12535</name>
</gene>
<dbReference type="InterPro" id="IPR000160">
    <property type="entry name" value="GGDEF_dom"/>
</dbReference>
<reference evidence="4 5" key="1">
    <citation type="submission" date="2019-04" db="EMBL/GenBank/DDBJ databases">
        <title>Altererythrobacter aquimixticola sp. nov., isolated from sediment of junction between the ocean and a freshwater spring.</title>
        <authorList>
            <person name="Yoon J.-H."/>
        </authorList>
    </citation>
    <scope>NUCLEOTIDE SEQUENCE [LARGE SCALE GENOMIC DNA]</scope>
    <source>
        <strain evidence="4 5">SSKS-13</strain>
    </source>
</reference>
<organism evidence="4 5">
    <name type="scientific">Alteraurantiacibacter aquimixticola</name>
    <dbReference type="NCBI Taxonomy" id="2489173"/>
    <lineage>
        <taxon>Bacteria</taxon>
        <taxon>Pseudomonadati</taxon>
        <taxon>Pseudomonadota</taxon>
        <taxon>Alphaproteobacteria</taxon>
        <taxon>Sphingomonadales</taxon>
        <taxon>Erythrobacteraceae</taxon>
        <taxon>Alteraurantiacibacter</taxon>
    </lineage>
</organism>
<dbReference type="CDD" id="cd01949">
    <property type="entry name" value="GGDEF"/>
    <property type="match status" value="1"/>
</dbReference>
<evidence type="ECO:0000313" key="5">
    <source>
        <dbReference type="Proteomes" id="UP000309389"/>
    </source>
</evidence>
<dbReference type="GO" id="GO:0052621">
    <property type="term" value="F:diguanylate cyclase activity"/>
    <property type="evidence" value="ECO:0007669"/>
    <property type="project" value="UniProtKB-EC"/>
</dbReference>
<dbReference type="GO" id="GO:1902201">
    <property type="term" value="P:negative regulation of bacterial-type flagellum-dependent cell motility"/>
    <property type="evidence" value="ECO:0007669"/>
    <property type="project" value="TreeGrafter"/>
</dbReference>
<feature type="transmembrane region" description="Helical" evidence="2">
    <location>
        <begin position="268"/>
        <end position="285"/>
    </location>
</feature>
<dbReference type="EC" id="2.7.7.65" evidence="1"/>
<sequence length="554" mass="60468">MLLAALFGANAVAAAPVSFNAEPGESLPLGPIACTVGSNQPISWVEASERTLNCGDDRFSDGSAHVWSYSDLSSTSLPDGPLVWQADPTSFERLTLVFEYADGERIRQEYGPRIAVANWFAGTRFGVDIPHRDARLTGIAFGFDRAQARATFSSARIVDRKTADQLHYHRSLLYMLMLALLLLPILYDCLFFYVLKERFNLLHLGMAVAMVAYVSSSSGLLFILLPEIALRTRWSISLWGFAICVAMAMMFARSFIEPGLLGRWMKRSMAVTAVFLVSVTAFVDLGGEATRYWGNQLYFISYVPVVAVLFAAISAALKQGSRSAKFLVAGWAGIVFAGLERATRGLGLSEAPAALDDMMYIALCIEIIVTSLGVADRFMTLRRERDRAQEEEAKLIRLAERDGLTGLLNRRAFDDVDPPASGRALAILDLDHFKSINDTYGHQTGDDVLRSVARILNEVLSSVDHCAAYRIGGEEFALLLPAATISDAQGQADLVRAQIELGANAEIDLKGHRITASFGIGMIDERGMAAAYRDADAALYSAKKHGRNRVAIAA</sequence>
<feature type="transmembrane region" description="Helical" evidence="2">
    <location>
        <begin position="359"/>
        <end position="379"/>
    </location>
</feature>
<dbReference type="OrthoDB" id="9759607at2"/>
<feature type="domain" description="GGDEF" evidence="3">
    <location>
        <begin position="421"/>
        <end position="554"/>
    </location>
</feature>
<dbReference type="Pfam" id="PF00990">
    <property type="entry name" value="GGDEF"/>
    <property type="match status" value="1"/>
</dbReference>
<comment type="caution">
    <text evidence="4">The sequence shown here is derived from an EMBL/GenBank/DDBJ whole genome shotgun (WGS) entry which is preliminary data.</text>
</comment>
<dbReference type="PANTHER" id="PTHR45138:SF24">
    <property type="entry name" value="DIGUANYLATE CYCLASE DGCC-RELATED"/>
    <property type="match status" value="1"/>
</dbReference>
<keyword evidence="2" id="KW-1133">Transmembrane helix</keyword>
<evidence type="ECO:0000256" key="2">
    <source>
        <dbReference type="SAM" id="Phobius"/>
    </source>
</evidence>
<evidence type="ECO:0000259" key="3">
    <source>
        <dbReference type="PROSITE" id="PS50887"/>
    </source>
</evidence>
<feature type="transmembrane region" description="Helical" evidence="2">
    <location>
        <begin position="201"/>
        <end position="224"/>
    </location>
</feature>
<dbReference type="GO" id="GO:0005886">
    <property type="term" value="C:plasma membrane"/>
    <property type="evidence" value="ECO:0007669"/>
    <property type="project" value="TreeGrafter"/>
</dbReference>
<dbReference type="NCBIfam" id="TIGR00254">
    <property type="entry name" value="GGDEF"/>
    <property type="match status" value="1"/>
</dbReference>